<keyword evidence="2" id="KW-0804">Transcription</keyword>
<dbReference type="Pfam" id="PF15915">
    <property type="entry name" value="BAT"/>
    <property type="match status" value="1"/>
</dbReference>
<name>A0ABD5XQU1_9EURY</name>
<evidence type="ECO:0000313" key="6">
    <source>
        <dbReference type="Proteomes" id="UP001596368"/>
    </source>
</evidence>
<evidence type="ECO:0000256" key="1">
    <source>
        <dbReference type="ARBA" id="ARBA00023015"/>
    </source>
</evidence>
<dbReference type="GeneID" id="81120453"/>
<dbReference type="InterPro" id="IPR031803">
    <property type="entry name" value="BAT_GAF/HTH-assoc"/>
</dbReference>
<evidence type="ECO:0000313" key="5">
    <source>
        <dbReference type="EMBL" id="MFC7137482.1"/>
    </source>
</evidence>
<organism evidence="5 6">
    <name type="scientific">Halobaculum litoreum</name>
    <dbReference type="NCBI Taxonomy" id="3031998"/>
    <lineage>
        <taxon>Archaea</taxon>
        <taxon>Methanobacteriati</taxon>
        <taxon>Methanobacteriota</taxon>
        <taxon>Stenosarchaea group</taxon>
        <taxon>Halobacteria</taxon>
        <taxon>Halobacteriales</taxon>
        <taxon>Haloferacaceae</taxon>
        <taxon>Halobaculum</taxon>
    </lineage>
</organism>
<dbReference type="RefSeq" id="WP_284013319.1">
    <property type="nucleotide sequence ID" value="NZ_CP126156.1"/>
</dbReference>
<evidence type="ECO:0000256" key="2">
    <source>
        <dbReference type="ARBA" id="ARBA00023163"/>
    </source>
</evidence>
<protein>
    <submittedName>
        <fullName evidence="5">Helix-turn-helix domain-containing protein</fullName>
    </submittedName>
</protein>
<reference evidence="5 6" key="1">
    <citation type="journal article" date="2019" name="Int. J. Syst. Evol. Microbiol.">
        <title>The Global Catalogue of Microorganisms (GCM) 10K type strain sequencing project: providing services to taxonomists for standard genome sequencing and annotation.</title>
        <authorList>
            <consortium name="The Broad Institute Genomics Platform"/>
            <consortium name="The Broad Institute Genome Sequencing Center for Infectious Disease"/>
            <person name="Wu L."/>
            <person name="Ma J."/>
        </authorList>
    </citation>
    <scope>NUCLEOTIDE SEQUENCE [LARGE SCALE GENOMIC DNA]</scope>
    <source>
        <strain evidence="5 6">DT92</strain>
    </source>
</reference>
<dbReference type="EMBL" id="JBHSZG010000001">
    <property type="protein sequence ID" value="MFC7137482.1"/>
    <property type="molecule type" value="Genomic_DNA"/>
</dbReference>
<dbReference type="PANTHER" id="PTHR34236">
    <property type="entry name" value="DIMETHYL SULFOXIDE REDUCTASE TRANSCRIPTIONAL ACTIVATOR"/>
    <property type="match status" value="1"/>
</dbReference>
<evidence type="ECO:0000259" key="4">
    <source>
        <dbReference type="Pfam" id="PF15915"/>
    </source>
</evidence>
<dbReference type="Proteomes" id="UP001596368">
    <property type="component" value="Unassembled WGS sequence"/>
</dbReference>
<keyword evidence="1" id="KW-0805">Transcription regulation</keyword>
<proteinExistence type="predicted"/>
<evidence type="ECO:0000259" key="3">
    <source>
        <dbReference type="Pfam" id="PF04967"/>
    </source>
</evidence>
<dbReference type="PANTHER" id="PTHR34236:SF1">
    <property type="entry name" value="DIMETHYL SULFOXIDE REDUCTASE TRANSCRIPTIONAL ACTIVATOR"/>
    <property type="match status" value="1"/>
</dbReference>
<dbReference type="Pfam" id="PF04967">
    <property type="entry name" value="HTH_10"/>
    <property type="match status" value="1"/>
</dbReference>
<feature type="domain" description="HTH bat-type" evidence="3">
    <location>
        <begin position="157"/>
        <end position="204"/>
    </location>
</feature>
<gene>
    <name evidence="5" type="ORF">ACFQRB_15670</name>
</gene>
<sequence length="220" mass="24058">MSLVAEFRLVHPDIPTVDALERTDGMELTAEQVLADDPGMPIVFFWADGERYDAFEAGLDDEAGIAAWERIESLPSRRFYRVDVDGTESVVIYPTDLAVGASRLGFSATAAGLDVRMRFPDREAMRTYFARCREQDIDVSLARLYGSEHDDPFPGVSEKQREALCAAVEAGYFRVPREADLAAVAAELGVSTQSASERLRRGTAALVGDAFGADEPRDGS</sequence>
<keyword evidence="6" id="KW-1185">Reference proteome</keyword>
<feature type="domain" description="Bacterioopsin transcriptional activator GAF and HTH associated" evidence="4">
    <location>
        <begin position="6"/>
        <end position="142"/>
    </location>
</feature>
<dbReference type="AlphaFoldDB" id="A0ABD5XQU1"/>
<accession>A0ABD5XQU1</accession>
<dbReference type="InterPro" id="IPR007050">
    <property type="entry name" value="HTH_bacterioopsin"/>
</dbReference>
<comment type="caution">
    <text evidence="5">The sequence shown here is derived from an EMBL/GenBank/DDBJ whole genome shotgun (WGS) entry which is preliminary data.</text>
</comment>